<protein>
    <recommendedName>
        <fullName evidence="9">Flagellar M-ring protein</fullName>
    </recommendedName>
</protein>
<dbReference type="RefSeq" id="WP_012931527.1">
    <property type="nucleotide sequence ID" value="NC_013739.1"/>
</dbReference>
<keyword evidence="15" id="KW-1185">Reference proteome</keyword>
<evidence type="ECO:0000313" key="15">
    <source>
        <dbReference type="Proteomes" id="UP000008229"/>
    </source>
</evidence>
<keyword evidence="7 11" id="KW-0472">Membrane</keyword>
<dbReference type="eggNOG" id="COG1766">
    <property type="taxonomic scope" value="Bacteria"/>
</dbReference>
<feature type="domain" description="Flagellar M-ring N-terminal" evidence="12">
    <location>
        <begin position="37"/>
        <end position="210"/>
    </location>
</feature>
<dbReference type="AlphaFoldDB" id="D3F3Z1"/>
<dbReference type="PIRSF" id="PIRSF004862">
    <property type="entry name" value="FliF"/>
    <property type="match status" value="1"/>
</dbReference>
<keyword evidence="14" id="KW-0966">Cell projection</keyword>
<dbReference type="Gene3D" id="3.30.300.30">
    <property type="match status" value="1"/>
</dbReference>
<keyword evidence="8 9" id="KW-0975">Bacterial flagellum</keyword>
<feature type="domain" description="Flagellar M-ring C-terminal" evidence="13">
    <location>
        <begin position="244"/>
        <end position="391"/>
    </location>
</feature>
<evidence type="ECO:0000313" key="14">
    <source>
        <dbReference type="EMBL" id="ADB48474.1"/>
    </source>
</evidence>
<comment type="subcellular location">
    <subcellularLocation>
        <location evidence="1 9">Bacterial flagellum basal body</location>
    </subcellularLocation>
    <subcellularLocation>
        <location evidence="2">Cell membrane</location>
        <topology evidence="2">Multi-pass membrane protein</topology>
    </subcellularLocation>
</comment>
<evidence type="ECO:0000256" key="3">
    <source>
        <dbReference type="ARBA" id="ARBA00007971"/>
    </source>
</evidence>
<dbReference type="GO" id="GO:0003774">
    <property type="term" value="F:cytoskeletal motor activity"/>
    <property type="evidence" value="ECO:0007669"/>
    <property type="project" value="InterPro"/>
</dbReference>
<evidence type="ECO:0000256" key="6">
    <source>
        <dbReference type="ARBA" id="ARBA00022989"/>
    </source>
</evidence>
<dbReference type="Proteomes" id="UP000008229">
    <property type="component" value="Chromosome"/>
</dbReference>
<evidence type="ECO:0000259" key="12">
    <source>
        <dbReference type="Pfam" id="PF01514"/>
    </source>
</evidence>
<dbReference type="PANTHER" id="PTHR30046">
    <property type="entry name" value="FLAGELLAR M-RING PROTEIN"/>
    <property type="match status" value="1"/>
</dbReference>
<dbReference type="KEGG" id="cwo:Cwoe_0038"/>
<dbReference type="InterPro" id="IPR045851">
    <property type="entry name" value="AMP-bd_C_sf"/>
</dbReference>
<reference evidence="14 15" key="1">
    <citation type="journal article" date="2010" name="Stand. Genomic Sci.">
        <title>Complete genome sequence of Conexibacter woesei type strain (ID131577).</title>
        <authorList>
            <person name="Pukall R."/>
            <person name="Lapidus A."/>
            <person name="Glavina Del Rio T."/>
            <person name="Copeland A."/>
            <person name="Tice H."/>
            <person name="Cheng J.-F."/>
            <person name="Lucas S."/>
            <person name="Chen F."/>
            <person name="Nolan M."/>
            <person name="Bruce D."/>
            <person name="Goodwin L."/>
            <person name="Pitluck S."/>
            <person name="Mavromatis K."/>
            <person name="Ivanova N."/>
            <person name="Ovchinnikova G."/>
            <person name="Pati A."/>
            <person name="Chen A."/>
            <person name="Palaniappan K."/>
            <person name="Land M."/>
            <person name="Hauser L."/>
            <person name="Chang Y.-J."/>
            <person name="Jeffries C.D."/>
            <person name="Chain P."/>
            <person name="Meincke L."/>
            <person name="Sims D."/>
            <person name="Brettin T."/>
            <person name="Detter J.C."/>
            <person name="Rohde M."/>
            <person name="Goeker M."/>
            <person name="Bristow J."/>
            <person name="Eisen J.A."/>
            <person name="Markowitz V."/>
            <person name="Kyrpides N.C."/>
            <person name="Klenk H.-P."/>
            <person name="Hugenholtz P."/>
        </authorList>
    </citation>
    <scope>NUCLEOTIDE SEQUENCE [LARGE SCALE GENOMIC DNA]</scope>
    <source>
        <strain evidence="15">DSM 14684 / CIP 108061 / JCM 11494 / NBRC 100937 / ID131577</strain>
    </source>
</reference>
<proteinExistence type="inferred from homology"/>
<evidence type="ECO:0000256" key="1">
    <source>
        <dbReference type="ARBA" id="ARBA00004117"/>
    </source>
</evidence>
<comment type="similarity">
    <text evidence="3 9">Belongs to the FliF family.</text>
</comment>
<sequence length="505" mass="53837" precursor="true">MPARALLANLSTRGKIVLAGGALAIVVVLFFLFQIATAPSYTTLLTGMDPKDTGEVTAALDERGIAYELQNNGTALAVQKGQTAQARIALAGAGLPGNTNDGYKILDDQKMGTSNFQQNVNYQRALEGEIGTTIEEVDGVSSAQVQLVLPDREAQLFAENVNPATAAVLLSGASTLDEGQVRGIAQLVTNSVPGLKSEKVTITDSSGTMLWPTATSGSSSGLLAKQAAEARYNQQTATNITAMLARTVGPDKVQVQVKADLDANEATQDRLVYGRDGTPLSNRAERETLVSRGGRAGGPAGTAGNNPPVYAGQAGGDSDYRRESEDENLAVNKTVTRTRIAPGAVNRQQVAVLVDDSVPAAMLPQIRDAVMSAAGIDEDRGDVLTLGSIPFAELPRPAASSPVDDIWDYARYALLGMAALVFLALVARQLRKRENETLAGEPTWLREIESPRTLAELERFEEPVAPTQVLPLRSPENAARMQVEELVERDPERVAQHVRAWMQED</sequence>
<keyword evidence="14" id="KW-0969">Cilium</keyword>
<dbReference type="GO" id="GO:0009431">
    <property type="term" value="C:bacterial-type flagellum basal body, MS ring"/>
    <property type="evidence" value="ECO:0007669"/>
    <property type="project" value="InterPro"/>
</dbReference>
<dbReference type="GO" id="GO:0005886">
    <property type="term" value="C:plasma membrane"/>
    <property type="evidence" value="ECO:0007669"/>
    <property type="project" value="UniProtKB-SubCell"/>
</dbReference>
<dbReference type="STRING" id="469383.Cwoe_0038"/>
<name>D3F3Z1_CONWI</name>
<keyword evidence="5 11" id="KW-0812">Transmembrane</keyword>
<dbReference type="PANTHER" id="PTHR30046:SF0">
    <property type="entry name" value="FLAGELLAR M-RING PROTEIN"/>
    <property type="match status" value="1"/>
</dbReference>
<evidence type="ECO:0000256" key="7">
    <source>
        <dbReference type="ARBA" id="ARBA00023136"/>
    </source>
</evidence>
<evidence type="ECO:0000256" key="10">
    <source>
        <dbReference type="SAM" id="MobiDB-lite"/>
    </source>
</evidence>
<accession>D3F3Z1</accession>
<evidence type="ECO:0000256" key="11">
    <source>
        <dbReference type="SAM" id="Phobius"/>
    </source>
</evidence>
<dbReference type="EMBL" id="CP001854">
    <property type="protein sequence ID" value="ADB48474.1"/>
    <property type="molecule type" value="Genomic_DNA"/>
</dbReference>
<evidence type="ECO:0000259" key="13">
    <source>
        <dbReference type="Pfam" id="PF08345"/>
    </source>
</evidence>
<dbReference type="InterPro" id="IPR043427">
    <property type="entry name" value="YscJ/FliF"/>
</dbReference>
<keyword evidence="6 11" id="KW-1133">Transmembrane helix</keyword>
<evidence type="ECO:0000256" key="9">
    <source>
        <dbReference type="PIRNR" id="PIRNR004862"/>
    </source>
</evidence>
<dbReference type="NCBIfam" id="TIGR00206">
    <property type="entry name" value="fliF"/>
    <property type="match status" value="1"/>
</dbReference>
<dbReference type="OrthoDB" id="9807026at2"/>
<gene>
    <name evidence="14" type="ordered locus">Cwoe_0038</name>
</gene>
<evidence type="ECO:0000256" key="8">
    <source>
        <dbReference type="ARBA" id="ARBA00023143"/>
    </source>
</evidence>
<dbReference type="HOGENOM" id="CLU_028108_4_1_11"/>
<dbReference type="InterPro" id="IPR006182">
    <property type="entry name" value="FliF_N_dom"/>
</dbReference>
<feature type="region of interest" description="Disordered" evidence="10">
    <location>
        <begin position="273"/>
        <end position="329"/>
    </location>
</feature>
<reference evidence="15" key="2">
    <citation type="submission" date="2010-01" db="EMBL/GenBank/DDBJ databases">
        <title>The complete genome of Conexibacter woesei DSM 14684.</title>
        <authorList>
            <consortium name="US DOE Joint Genome Institute (JGI-PGF)"/>
            <person name="Lucas S."/>
            <person name="Copeland A."/>
            <person name="Lapidus A."/>
            <person name="Glavina del Rio T."/>
            <person name="Dalin E."/>
            <person name="Tice H."/>
            <person name="Bruce D."/>
            <person name="Goodwin L."/>
            <person name="Pitluck S."/>
            <person name="Kyrpides N."/>
            <person name="Mavromatis K."/>
            <person name="Ivanova N."/>
            <person name="Mikhailova N."/>
            <person name="Chertkov O."/>
            <person name="Brettin T."/>
            <person name="Detter J.C."/>
            <person name="Han C."/>
            <person name="Larimer F."/>
            <person name="Land M."/>
            <person name="Hauser L."/>
            <person name="Markowitz V."/>
            <person name="Cheng J.-F."/>
            <person name="Hugenholtz P."/>
            <person name="Woyke T."/>
            <person name="Wu D."/>
            <person name="Pukall R."/>
            <person name="Steenblock K."/>
            <person name="Schneider S."/>
            <person name="Klenk H.-P."/>
            <person name="Eisen J.A."/>
        </authorList>
    </citation>
    <scope>NUCLEOTIDE SEQUENCE [LARGE SCALE GENOMIC DNA]</scope>
    <source>
        <strain evidence="15">DSM 14684 / CIP 108061 / JCM 11494 / NBRC 100937 / ID131577</strain>
    </source>
</reference>
<dbReference type="Pfam" id="PF01514">
    <property type="entry name" value="YscJ_FliF"/>
    <property type="match status" value="1"/>
</dbReference>
<dbReference type="Pfam" id="PF08345">
    <property type="entry name" value="YscJ_FliF_C"/>
    <property type="match status" value="1"/>
</dbReference>
<keyword evidence="14" id="KW-0282">Flagellum</keyword>
<comment type="function">
    <text evidence="9">The M ring may be actively involved in energy transduction.</text>
</comment>
<dbReference type="InterPro" id="IPR000067">
    <property type="entry name" value="FlgMring_FliF"/>
</dbReference>
<evidence type="ECO:0000256" key="4">
    <source>
        <dbReference type="ARBA" id="ARBA00022475"/>
    </source>
</evidence>
<evidence type="ECO:0000256" key="2">
    <source>
        <dbReference type="ARBA" id="ARBA00004651"/>
    </source>
</evidence>
<keyword evidence="4" id="KW-1003">Cell membrane</keyword>
<feature type="transmembrane region" description="Helical" evidence="11">
    <location>
        <begin position="16"/>
        <end position="36"/>
    </location>
</feature>
<evidence type="ECO:0000256" key="5">
    <source>
        <dbReference type="ARBA" id="ARBA00022692"/>
    </source>
</evidence>
<dbReference type="PRINTS" id="PR01009">
    <property type="entry name" value="FLGMRINGFLIF"/>
</dbReference>
<organism evidence="14 15">
    <name type="scientific">Conexibacter woesei (strain DSM 14684 / CCUG 47730 / CIP 108061 / JCM 11494 / NBRC 100937 / ID131577)</name>
    <dbReference type="NCBI Taxonomy" id="469383"/>
    <lineage>
        <taxon>Bacteria</taxon>
        <taxon>Bacillati</taxon>
        <taxon>Actinomycetota</taxon>
        <taxon>Thermoleophilia</taxon>
        <taxon>Solirubrobacterales</taxon>
        <taxon>Conexibacteraceae</taxon>
        <taxon>Conexibacter</taxon>
    </lineage>
</organism>
<dbReference type="GO" id="GO:0071973">
    <property type="term" value="P:bacterial-type flagellum-dependent cell motility"/>
    <property type="evidence" value="ECO:0007669"/>
    <property type="project" value="InterPro"/>
</dbReference>
<dbReference type="InterPro" id="IPR013556">
    <property type="entry name" value="Flag_M-ring_C"/>
</dbReference>